<dbReference type="SUPFAM" id="SSF52540">
    <property type="entry name" value="P-loop containing nucleoside triphosphate hydrolases"/>
    <property type="match status" value="1"/>
</dbReference>
<evidence type="ECO:0000313" key="1">
    <source>
        <dbReference type="EMBL" id="KAA6312222.1"/>
    </source>
</evidence>
<dbReference type="EMBL" id="SNRY01006601">
    <property type="protein sequence ID" value="KAA6312222.1"/>
    <property type="molecule type" value="Genomic_DNA"/>
</dbReference>
<reference evidence="1" key="1">
    <citation type="submission" date="2019-03" db="EMBL/GenBank/DDBJ databases">
        <title>Single cell metagenomics reveals metabolic interactions within the superorganism composed of flagellate Streblomastix strix and complex community of Bacteroidetes bacteria on its surface.</title>
        <authorList>
            <person name="Treitli S.C."/>
            <person name="Kolisko M."/>
            <person name="Husnik F."/>
            <person name="Keeling P."/>
            <person name="Hampl V."/>
        </authorList>
    </citation>
    <scope>NUCLEOTIDE SEQUENCE</scope>
    <source>
        <strain evidence="1">STM</strain>
    </source>
</reference>
<accession>A0A5J4PSV3</accession>
<dbReference type="Gene3D" id="3.40.50.300">
    <property type="entry name" value="P-loop containing nucleotide triphosphate hydrolases"/>
    <property type="match status" value="1"/>
</dbReference>
<protein>
    <submittedName>
        <fullName evidence="1">Uncharacterized protein</fullName>
    </submittedName>
</protein>
<name>A0A5J4PSV3_9ZZZZ</name>
<gene>
    <name evidence="1" type="ORF">EZS27_036807</name>
</gene>
<dbReference type="AlphaFoldDB" id="A0A5J4PSV3"/>
<organism evidence="1">
    <name type="scientific">termite gut metagenome</name>
    <dbReference type="NCBI Taxonomy" id="433724"/>
    <lineage>
        <taxon>unclassified sequences</taxon>
        <taxon>metagenomes</taxon>
        <taxon>organismal metagenomes</taxon>
    </lineage>
</organism>
<dbReference type="InterPro" id="IPR027417">
    <property type="entry name" value="P-loop_NTPase"/>
</dbReference>
<sequence>MYEIATDNGLVYNKKLNDFIEKLSIAPELIAEEEREKQQKDKELFNSFMNLPYSELVCFWKHIQNNTVFSTKHGTKGDEFRNVLAVIDDTEWPQEYNFKNFFNDSEEKQERFLRTRNLFYVECSRAIENLVILCLSELDEAAIANIKSWFGEVNVFDIKEYLKN</sequence>
<proteinExistence type="predicted"/>
<comment type="caution">
    <text evidence="1">The sequence shown here is derived from an EMBL/GenBank/DDBJ whole genome shotgun (WGS) entry which is preliminary data.</text>
</comment>